<dbReference type="EMBL" id="UZAG01018229">
    <property type="protein sequence ID" value="VDO38685.1"/>
    <property type="molecule type" value="Genomic_DNA"/>
</dbReference>
<reference evidence="1 2" key="2">
    <citation type="submission" date="2018-11" db="EMBL/GenBank/DDBJ databases">
        <authorList>
            <consortium name="Pathogen Informatics"/>
        </authorList>
    </citation>
    <scope>NUCLEOTIDE SEQUENCE [LARGE SCALE GENOMIC DNA]</scope>
</reference>
<evidence type="ECO:0000313" key="1">
    <source>
        <dbReference type="EMBL" id="VDO38685.1"/>
    </source>
</evidence>
<evidence type="ECO:0000313" key="2">
    <source>
        <dbReference type="Proteomes" id="UP000280834"/>
    </source>
</evidence>
<dbReference type="Proteomes" id="UP000280834">
    <property type="component" value="Unassembled WGS sequence"/>
</dbReference>
<name>A0A0R3QZY1_9BILA</name>
<gene>
    <name evidence="1" type="ORF">BTMF_LOCUS11317</name>
</gene>
<organism evidence="3">
    <name type="scientific">Brugia timori</name>
    <dbReference type="NCBI Taxonomy" id="42155"/>
    <lineage>
        <taxon>Eukaryota</taxon>
        <taxon>Metazoa</taxon>
        <taxon>Ecdysozoa</taxon>
        <taxon>Nematoda</taxon>
        <taxon>Chromadorea</taxon>
        <taxon>Rhabditida</taxon>
        <taxon>Spirurina</taxon>
        <taxon>Spiruromorpha</taxon>
        <taxon>Filarioidea</taxon>
        <taxon>Onchocercidae</taxon>
        <taxon>Brugia</taxon>
    </lineage>
</organism>
<accession>A0A0R3QZY1</accession>
<keyword evidence="2" id="KW-1185">Reference proteome</keyword>
<dbReference type="AlphaFoldDB" id="A0A0R3QZY1"/>
<sequence length="44" mass="5082">MIAEMREGLGGESWKYDLGFKYVKLCYLFNETGISPSLQSFRTD</sequence>
<evidence type="ECO:0000313" key="3">
    <source>
        <dbReference type="WBParaSite" id="BTMF_0001330501-mRNA-1"/>
    </source>
</evidence>
<protein>
    <submittedName>
        <fullName evidence="1 3">Uncharacterized protein</fullName>
    </submittedName>
</protein>
<dbReference type="WBParaSite" id="BTMF_0001330501-mRNA-1">
    <property type="protein sequence ID" value="BTMF_0001330501-mRNA-1"/>
    <property type="gene ID" value="BTMF_0001330501"/>
</dbReference>
<proteinExistence type="predicted"/>
<reference evidence="3" key="1">
    <citation type="submission" date="2017-02" db="UniProtKB">
        <authorList>
            <consortium name="WormBaseParasite"/>
        </authorList>
    </citation>
    <scope>IDENTIFICATION</scope>
</reference>